<evidence type="ECO:0000313" key="5">
    <source>
        <dbReference type="EMBL" id="MFC4631157.1"/>
    </source>
</evidence>
<keyword evidence="5" id="KW-0032">Aminotransferase</keyword>
<dbReference type="SUPFAM" id="SSF53383">
    <property type="entry name" value="PLP-dependent transferases"/>
    <property type="match status" value="1"/>
</dbReference>
<dbReference type="Gene3D" id="3.40.640.10">
    <property type="entry name" value="Type I PLP-dependent aspartate aminotransferase-like (Major domain)"/>
    <property type="match status" value="1"/>
</dbReference>
<dbReference type="InterPro" id="IPR005814">
    <property type="entry name" value="Aminotrans_3"/>
</dbReference>
<evidence type="ECO:0000256" key="2">
    <source>
        <dbReference type="ARBA" id="ARBA00022898"/>
    </source>
</evidence>
<keyword evidence="5" id="KW-0808">Transferase</keyword>
<dbReference type="InterPro" id="IPR015422">
    <property type="entry name" value="PyrdxlP-dep_Trfase_small"/>
</dbReference>
<evidence type="ECO:0000256" key="3">
    <source>
        <dbReference type="RuleBase" id="RU003560"/>
    </source>
</evidence>
<keyword evidence="6" id="KW-1185">Reference proteome</keyword>
<evidence type="ECO:0000313" key="6">
    <source>
        <dbReference type="Proteomes" id="UP001596011"/>
    </source>
</evidence>
<dbReference type="Pfam" id="PF00202">
    <property type="entry name" value="Aminotran_3"/>
    <property type="match status" value="1"/>
</dbReference>
<protein>
    <submittedName>
        <fullName evidence="5">Aspartate aminotransferase family protein</fullName>
    </submittedName>
</protein>
<comment type="similarity">
    <text evidence="1 3">Belongs to the class-III pyridoxal-phosphate-dependent aminotransferase family.</text>
</comment>
<evidence type="ECO:0000256" key="1">
    <source>
        <dbReference type="ARBA" id="ARBA00008954"/>
    </source>
</evidence>
<dbReference type="Proteomes" id="UP001596011">
    <property type="component" value="Unassembled WGS sequence"/>
</dbReference>
<dbReference type="PANTHER" id="PTHR45688">
    <property type="match status" value="1"/>
</dbReference>
<proteinExistence type="inferred from homology"/>
<organism evidence="5 6">
    <name type="scientific">Promicromonospora alba</name>
    <dbReference type="NCBI Taxonomy" id="1616110"/>
    <lineage>
        <taxon>Bacteria</taxon>
        <taxon>Bacillati</taxon>
        <taxon>Actinomycetota</taxon>
        <taxon>Actinomycetes</taxon>
        <taxon>Micrococcales</taxon>
        <taxon>Promicromonosporaceae</taxon>
        <taxon>Promicromonospora</taxon>
    </lineage>
</organism>
<dbReference type="PANTHER" id="PTHR45688:SF13">
    <property type="entry name" value="ALANINE--GLYOXYLATE AMINOTRANSFERASE 2-LIKE"/>
    <property type="match status" value="1"/>
</dbReference>
<dbReference type="Gene3D" id="3.90.1150.10">
    <property type="entry name" value="Aspartate Aminotransferase, domain 1"/>
    <property type="match status" value="1"/>
</dbReference>
<reference evidence="6" key="1">
    <citation type="journal article" date="2019" name="Int. J. Syst. Evol. Microbiol.">
        <title>The Global Catalogue of Microorganisms (GCM) 10K type strain sequencing project: providing services to taxonomists for standard genome sequencing and annotation.</title>
        <authorList>
            <consortium name="The Broad Institute Genomics Platform"/>
            <consortium name="The Broad Institute Genome Sequencing Center for Infectious Disease"/>
            <person name="Wu L."/>
            <person name="Ma J."/>
        </authorList>
    </citation>
    <scope>NUCLEOTIDE SEQUENCE [LARGE SCALE GENOMIC DNA]</scope>
    <source>
        <strain evidence="6">CCUG 42722</strain>
    </source>
</reference>
<dbReference type="CDD" id="cd00610">
    <property type="entry name" value="OAT_like"/>
    <property type="match status" value="1"/>
</dbReference>
<dbReference type="RefSeq" id="WP_377140011.1">
    <property type="nucleotide sequence ID" value="NZ_JBHSFI010000008.1"/>
</dbReference>
<sequence>MATRSTIMDTNAFRPGDSTGGLPPRTAELVDRRSGVLGSAYRLFYREPVHLVRGSGAHVFDTDGNDYLDVYNNVASVGHGHPRVVDAIAKQAAALNTHTRYVHERIVDYSEALLATMPAEDYRVMYLCTGSEANDLAVRVARAHTGGTGVIVSAEAYHGNTELTSSLSPALGSGQDLALDVRTVPAPDPYRAPVAAEDLGRWFADQVARQVADLERRGVRLAAFLADSIFSSDGVFPDPAGDAGFLAPAIEVVRRAGGVFIADEVQPGFGRTGGAMWGFARHDVVPEIVTLGKPMAAGIPVSAVVAQADVLASFGDNIPYFNTFGGNPVSMAAAQAVLDILQEDKLQEHAARVGARMLAALREAAADHPRVGDVRGAGLYVGVDMVADPETKTPDVAAALDVVEALRERRILTSVCGPGNVLKLRPPLVFDDQDLDRLIDGFSEALTALGH</sequence>
<dbReference type="EMBL" id="JBHSFI010000008">
    <property type="protein sequence ID" value="MFC4631157.1"/>
    <property type="molecule type" value="Genomic_DNA"/>
</dbReference>
<dbReference type="GO" id="GO:0008483">
    <property type="term" value="F:transaminase activity"/>
    <property type="evidence" value="ECO:0007669"/>
    <property type="project" value="UniProtKB-KW"/>
</dbReference>
<dbReference type="PIRSF" id="PIRSF000521">
    <property type="entry name" value="Transaminase_4ab_Lys_Orn"/>
    <property type="match status" value="1"/>
</dbReference>
<comment type="caution">
    <text evidence="5">The sequence shown here is derived from an EMBL/GenBank/DDBJ whole genome shotgun (WGS) entry which is preliminary data.</text>
</comment>
<accession>A0ABV9HLP9</accession>
<keyword evidence="2 3" id="KW-0663">Pyridoxal phosphate</keyword>
<evidence type="ECO:0000256" key="4">
    <source>
        <dbReference type="SAM" id="MobiDB-lite"/>
    </source>
</evidence>
<gene>
    <name evidence="5" type="ORF">ACFO6V_23120</name>
</gene>
<dbReference type="InterPro" id="IPR015421">
    <property type="entry name" value="PyrdxlP-dep_Trfase_major"/>
</dbReference>
<dbReference type="InterPro" id="IPR015424">
    <property type="entry name" value="PyrdxlP-dep_Trfase"/>
</dbReference>
<feature type="region of interest" description="Disordered" evidence="4">
    <location>
        <begin position="1"/>
        <end position="23"/>
    </location>
</feature>
<name>A0ABV9HLP9_9MICO</name>